<keyword evidence="2" id="KW-1185">Reference proteome</keyword>
<dbReference type="AlphaFoldDB" id="A0AAV8UZW7"/>
<dbReference type="EMBL" id="JAMWBK010000003">
    <property type="protein sequence ID" value="KAJ8906857.1"/>
    <property type="molecule type" value="Genomic_DNA"/>
</dbReference>
<evidence type="ECO:0000313" key="2">
    <source>
        <dbReference type="Proteomes" id="UP001157974"/>
    </source>
</evidence>
<dbReference type="PANTHER" id="PTHR46504">
    <property type="entry name" value="TRNASE Z TRZ1"/>
    <property type="match status" value="1"/>
</dbReference>
<organism evidence="1 2">
    <name type="scientific">Rhodosorus marinus</name>
    <dbReference type="NCBI Taxonomy" id="101924"/>
    <lineage>
        <taxon>Eukaryota</taxon>
        <taxon>Rhodophyta</taxon>
        <taxon>Stylonematophyceae</taxon>
        <taxon>Stylonematales</taxon>
        <taxon>Stylonemataceae</taxon>
        <taxon>Rhodosorus</taxon>
    </lineage>
</organism>
<dbReference type="InterPro" id="IPR036866">
    <property type="entry name" value="RibonucZ/Hydroxyglut_hydro"/>
</dbReference>
<evidence type="ECO:0000313" key="1">
    <source>
        <dbReference type="EMBL" id="KAJ8906857.1"/>
    </source>
</evidence>
<accession>A0AAV8UZW7</accession>
<sequence length="300" mass="33631">MSVKMAVEGVPSNGIQERSTILEVAGHRLTAVSVGGWETCIQFPSYRLAIDIGRCPPTAINMETVAITHAHMDHIGGIGMHVATRTMRKMKPPTYLVPKAILSDFRSLIQAFEKLDGSNWNYEIQEMIPHETSHSLGKGRILKSFPTYHTVPSQGYLLYSQRKKLCDEYAELSSEEISRLRKSGVKVSQSVLTPEVAVPGDSTIQVLEEEEDVRNASLLVIEVTFLDDSSSPEDARRFGHIHIEDVIEKAHLFQNKAVVFTHFSARYSAQEIDDLLKAKLPPELHSKSLALTFNHKVRER</sequence>
<reference evidence="1 2" key="1">
    <citation type="journal article" date="2023" name="Nat. Commun.">
        <title>Origin of minicircular mitochondrial genomes in red algae.</title>
        <authorList>
            <person name="Lee Y."/>
            <person name="Cho C.H."/>
            <person name="Lee Y.M."/>
            <person name="Park S.I."/>
            <person name="Yang J.H."/>
            <person name="West J.A."/>
            <person name="Bhattacharya D."/>
            <person name="Yoon H.S."/>
        </authorList>
    </citation>
    <scope>NUCLEOTIDE SEQUENCE [LARGE SCALE GENOMIC DNA]</scope>
    <source>
        <strain evidence="1 2">CCMP1338</strain>
        <tissue evidence="1">Whole cell</tissue>
    </source>
</reference>
<dbReference type="Proteomes" id="UP001157974">
    <property type="component" value="Unassembled WGS sequence"/>
</dbReference>
<comment type="caution">
    <text evidence="1">The sequence shown here is derived from an EMBL/GenBank/DDBJ whole genome shotgun (WGS) entry which is preliminary data.</text>
</comment>
<dbReference type="Gene3D" id="3.60.15.10">
    <property type="entry name" value="Ribonuclease Z/Hydroxyacylglutathione hydrolase-like"/>
    <property type="match status" value="1"/>
</dbReference>
<gene>
    <name evidence="1" type="ORF">NDN08_003341</name>
</gene>
<protein>
    <recommendedName>
        <fullName evidence="3">Metallo-beta-lactamase domain-containing protein</fullName>
    </recommendedName>
</protein>
<evidence type="ECO:0008006" key="3">
    <source>
        <dbReference type="Google" id="ProtNLM"/>
    </source>
</evidence>
<proteinExistence type="predicted"/>
<name>A0AAV8UZW7_9RHOD</name>
<dbReference type="SUPFAM" id="SSF56281">
    <property type="entry name" value="Metallo-hydrolase/oxidoreductase"/>
    <property type="match status" value="1"/>
</dbReference>
<dbReference type="PANTHER" id="PTHR46504:SF2">
    <property type="entry name" value="TRNASE Z TRZ1"/>
    <property type="match status" value="1"/>
</dbReference>